<reference evidence="1 2" key="1">
    <citation type="submission" date="2018-11" db="EMBL/GenBank/DDBJ databases">
        <title>Genomes From Bacteria Associated with the Canine Oral Cavity: a Test Case for Automated Genome-Based Taxonomic Assignment.</title>
        <authorList>
            <person name="Coil D.A."/>
            <person name="Jospin G."/>
            <person name="Darling A.E."/>
            <person name="Wallis C."/>
            <person name="Davis I.J."/>
            <person name="Harris S."/>
            <person name="Eisen J.A."/>
            <person name="Holcombe L.J."/>
            <person name="O'Flynn C."/>
        </authorList>
    </citation>
    <scope>NUCLEOTIDE SEQUENCE [LARGE SCALE GENOMIC DNA]</scope>
    <source>
        <strain evidence="1 2">OH2822_COT-296</strain>
    </source>
</reference>
<dbReference type="Pfam" id="PF19461">
    <property type="entry name" value="DUF5998"/>
    <property type="match status" value="1"/>
</dbReference>
<protein>
    <submittedName>
        <fullName evidence="1">Phosphodiesterase</fullName>
    </submittedName>
</protein>
<evidence type="ECO:0000313" key="2">
    <source>
        <dbReference type="Proteomes" id="UP000280935"/>
    </source>
</evidence>
<comment type="caution">
    <text evidence="1">The sequence shown here is derived from an EMBL/GenBank/DDBJ whole genome shotgun (WGS) entry which is preliminary data.</text>
</comment>
<organism evidence="1 2">
    <name type="scientific">Arachnia propionica</name>
    <dbReference type="NCBI Taxonomy" id="1750"/>
    <lineage>
        <taxon>Bacteria</taxon>
        <taxon>Bacillati</taxon>
        <taxon>Actinomycetota</taxon>
        <taxon>Actinomycetes</taxon>
        <taxon>Propionibacteriales</taxon>
        <taxon>Propionibacteriaceae</taxon>
        <taxon>Arachnia</taxon>
    </lineage>
</organism>
<accession>A0A3P1WZ71</accession>
<name>A0A3P1WZ71_9ACTN</name>
<dbReference type="Proteomes" id="UP000280935">
    <property type="component" value="Unassembled WGS sequence"/>
</dbReference>
<sequence>MSQSPETPLAAALKGEVEECRFFPELVWSTVAGALGDQQMLGYLVHHEASFATGDLQRHLTVLVLTPKQLLISHTDEQDAGDPNRAITSAEVVALRAIHSAVVTRSVAQPERWPRPGSQLVEAWLTIAWGAASRLDIGPASCEDPQCSADHGWTGMSVPNDLTVRMSPTGDGWQSVERLMAFGALLQENIG</sequence>
<gene>
    <name evidence="1" type="ORF">EII35_01575</name>
</gene>
<dbReference type="AlphaFoldDB" id="A0A3P1WZ71"/>
<proteinExistence type="predicted"/>
<evidence type="ECO:0000313" key="1">
    <source>
        <dbReference type="EMBL" id="RRD51228.1"/>
    </source>
</evidence>
<dbReference type="OrthoDB" id="3725224at2"/>
<dbReference type="InterPro" id="IPR046040">
    <property type="entry name" value="DUF5998"/>
</dbReference>
<dbReference type="EMBL" id="RQYT01000002">
    <property type="protein sequence ID" value="RRD51228.1"/>
    <property type="molecule type" value="Genomic_DNA"/>
</dbReference>